<dbReference type="InterPro" id="IPR036396">
    <property type="entry name" value="Cyt_P450_sf"/>
</dbReference>
<dbReference type="CDD" id="cd11030">
    <property type="entry name" value="CYP105-like"/>
    <property type="match status" value="1"/>
</dbReference>
<name>A0A2T0K8N8_9ACTN</name>
<dbReference type="PRINTS" id="PR00359">
    <property type="entry name" value="BP450"/>
</dbReference>
<dbReference type="GO" id="GO:0020037">
    <property type="term" value="F:heme binding"/>
    <property type="evidence" value="ECO:0007669"/>
    <property type="project" value="InterPro"/>
</dbReference>
<keyword evidence="9" id="KW-1185">Reference proteome</keyword>
<evidence type="ECO:0000256" key="2">
    <source>
        <dbReference type="ARBA" id="ARBA00022617"/>
    </source>
</evidence>
<evidence type="ECO:0000256" key="7">
    <source>
        <dbReference type="RuleBase" id="RU000461"/>
    </source>
</evidence>
<dbReference type="RefSeq" id="WP_203737106.1">
    <property type="nucleotide sequence ID" value="NZ_BOMO01000051.1"/>
</dbReference>
<comment type="similarity">
    <text evidence="1 7">Belongs to the cytochrome P450 family.</text>
</comment>
<evidence type="ECO:0000256" key="5">
    <source>
        <dbReference type="ARBA" id="ARBA00023004"/>
    </source>
</evidence>
<dbReference type="FunFam" id="1.10.630.10:FF:000018">
    <property type="entry name" value="Cytochrome P450 monooxygenase"/>
    <property type="match status" value="1"/>
</dbReference>
<dbReference type="GO" id="GO:0017000">
    <property type="term" value="P:antibiotic biosynthetic process"/>
    <property type="evidence" value="ECO:0007669"/>
    <property type="project" value="UniProtKB-ARBA"/>
</dbReference>
<dbReference type="Proteomes" id="UP000239415">
    <property type="component" value="Unassembled WGS sequence"/>
</dbReference>
<dbReference type="GO" id="GO:0005506">
    <property type="term" value="F:iron ion binding"/>
    <property type="evidence" value="ECO:0007669"/>
    <property type="project" value="InterPro"/>
</dbReference>
<dbReference type="PANTHER" id="PTHR46696">
    <property type="entry name" value="P450, PUTATIVE (EUROFUNG)-RELATED"/>
    <property type="match status" value="1"/>
</dbReference>
<evidence type="ECO:0000256" key="3">
    <source>
        <dbReference type="ARBA" id="ARBA00022723"/>
    </source>
</evidence>
<keyword evidence="6 7" id="KW-0503">Monooxygenase</keyword>
<dbReference type="AlphaFoldDB" id="A0A2T0K8N8"/>
<comment type="caution">
    <text evidence="8">The sequence shown here is derived from an EMBL/GenBank/DDBJ whole genome shotgun (WGS) entry which is preliminary data.</text>
</comment>
<sequence>MTQVSDTEVFDFAAERGKCPYDPPPVFQRRMAERPVSRIRLWNDQPVWMVMRHADVRAVLTDERFSANNLAPGFPLITPSGEALTQDNPTFVRLDPPEHGRLRGMVNPDFTMKRAIALRPQIQQIVDGLVDQMVAKGPPAELVEDFALPIPTQVICLILGVPYSDHDYFQSCTRVMTDVKATEEEVGDASQALTDYLTGLIARKAEEPGDDLLSKLVVEREQRGELSRDDVVAMARLLLDAGHETTAMMISYGMLLLLRHPGQLAALRADEKLVPGAVEELLRYLTVIHTGVPRLATADVEIGGETIRAGEGVLCFLPTANRDPGRFSDPDTFDIHRTDRGHMAFGFGVHQCIGQGLARVELQIALATLVRRLPELALAVPFEELRFRHTMFVEGVYELPVTW</sequence>
<dbReference type="PANTHER" id="PTHR46696:SF1">
    <property type="entry name" value="CYTOCHROME P450 YJIB-RELATED"/>
    <property type="match status" value="1"/>
</dbReference>
<dbReference type="Pfam" id="PF00067">
    <property type="entry name" value="p450"/>
    <property type="match status" value="1"/>
</dbReference>
<dbReference type="InterPro" id="IPR017972">
    <property type="entry name" value="Cyt_P450_CS"/>
</dbReference>
<evidence type="ECO:0000256" key="4">
    <source>
        <dbReference type="ARBA" id="ARBA00023002"/>
    </source>
</evidence>
<gene>
    <name evidence="8" type="ORF">CLV67_110179</name>
</gene>
<dbReference type="GO" id="GO:0004497">
    <property type="term" value="F:monooxygenase activity"/>
    <property type="evidence" value="ECO:0007669"/>
    <property type="project" value="UniProtKB-KW"/>
</dbReference>
<dbReference type="InterPro" id="IPR002397">
    <property type="entry name" value="Cyt_P450_B"/>
</dbReference>
<dbReference type="EMBL" id="PVMZ01000010">
    <property type="protein sequence ID" value="PRX19427.1"/>
    <property type="molecule type" value="Genomic_DNA"/>
</dbReference>
<evidence type="ECO:0000313" key="8">
    <source>
        <dbReference type="EMBL" id="PRX19427.1"/>
    </source>
</evidence>
<reference evidence="8 9" key="1">
    <citation type="submission" date="2018-03" db="EMBL/GenBank/DDBJ databases">
        <title>Genomic Encyclopedia of Archaeal and Bacterial Type Strains, Phase II (KMG-II): from individual species to whole genera.</title>
        <authorList>
            <person name="Goeker M."/>
        </authorList>
    </citation>
    <scope>NUCLEOTIDE SEQUENCE [LARGE SCALE GENOMIC DNA]</scope>
    <source>
        <strain evidence="8 9">DSM 43146</strain>
    </source>
</reference>
<protein>
    <submittedName>
        <fullName evidence="8">Cytochrome P450</fullName>
    </submittedName>
</protein>
<dbReference type="GO" id="GO:0016705">
    <property type="term" value="F:oxidoreductase activity, acting on paired donors, with incorporation or reduction of molecular oxygen"/>
    <property type="evidence" value="ECO:0007669"/>
    <property type="project" value="InterPro"/>
</dbReference>
<dbReference type="SUPFAM" id="SSF48264">
    <property type="entry name" value="Cytochrome P450"/>
    <property type="match status" value="1"/>
</dbReference>
<evidence type="ECO:0000256" key="1">
    <source>
        <dbReference type="ARBA" id="ARBA00010617"/>
    </source>
</evidence>
<keyword evidence="2 7" id="KW-0349">Heme</keyword>
<organism evidence="8 9">
    <name type="scientific">Actinoplanes italicus</name>
    <dbReference type="NCBI Taxonomy" id="113567"/>
    <lineage>
        <taxon>Bacteria</taxon>
        <taxon>Bacillati</taxon>
        <taxon>Actinomycetota</taxon>
        <taxon>Actinomycetes</taxon>
        <taxon>Micromonosporales</taxon>
        <taxon>Micromonosporaceae</taxon>
        <taxon>Actinoplanes</taxon>
    </lineage>
</organism>
<dbReference type="Gene3D" id="1.10.630.10">
    <property type="entry name" value="Cytochrome P450"/>
    <property type="match status" value="1"/>
</dbReference>
<dbReference type="PROSITE" id="PS00086">
    <property type="entry name" value="CYTOCHROME_P450"/>
    <property type="match status" value="1"/>
</dbReference>
<keyword evidence="5 7" id="KW-0408">Iron</keyword>
<accession>A0A2T0K8N8</accession>
<proteinExistence type="inferred from homology"/>
<dbReference type="InterPro" id="IPR001128">
    <property type="entry name" value="Cyt_P450"/>
</dbReference>
<evidence type="ECO:0000256" key="6">
    <source>
        <dbReference type="ARBA" id="ARBA00023033"/>
    </source>
</evidence>
<dbReference type="PRINTS" id="PR00385">
    <property type="entry name" value="P450"/>
</dbReference>
<keyword evidence="4 7" id="KW-0560">Oxidoreductase</keyword>
<keyword evidence="3 7" id="KW-0479">Metal-binding</keyword>
<evidence type="ECO:0000313" key="9">
    <source>
        <dbReference type="Proteomes" id="UP000239415"/>
    </source>
</evidence>